<dbReference type="AlphaFoldDB" id="A0A6A5TV65"/>
<evidence type="ECO:0000256" key="1">
    <source>
        <dbReference type="SAM" id="MobiDB-lite"/>
    </source>
</evidence>
<keyword evidence="2" id="KW-0732">Signal</keyword>
<name>A0A6A5TV65_9PLEO</name>
<dbReference type="EMBL" id="ML976992">
    <property type="protein sequence ID" value="KAF1956328.1"/>
    <property type="molecule type" value="Genomic_DNA"/>
</dbReference>
<feature type="region of interest" description="Disordered" evidence="1">
    <location>
        <begin position="137"/>
        <end position="279"/>
    </location>
</feature>
<feature type="compositionally biased region" description="Pro residues" evidence="1">
    <location>
        <begin position="154"/>
        <end position="195"/>
    </location>
</feature>
<evidence type="ECO:0000313" key="4">
    <source>
        <dbReference type="Proteomes" id="UP000800035"/>
    </source>
</evidence>
<protein>
    <submittedName>
        <fullName evidence="3">Uncharacterized protein</fullName>
    </submittedName>
</protein>
<proteinExistence type="predicted"/>
<reference evidence="3" key="1">
    <citation type="journal article" date="2020" name="Stud. Mycol.">
        <title>101 Dothideomycetes genomes: a test case for predicting lifestyles and emergence of pathogens.</title>
        <authorList>
            <person name="Haridas S."/>
            <person name="Albert R."/>
            <person name="Binder M."/>
            <person name="Bloem J."/>
            <person name="Labutti K."/>
            <person name="Salamov A."/>
            <person name="Andreopoulos B."/>
            <person name="Baker S."/>
            <person name="Barry K."/>
            <person name="Bills G."/>
            <person name="Bluhm B."/>
            <person name="Cannon C."/>
            <person name="Castanera R."/>
            <person name="Culley D."/>
            <person name="Daum C."/>
            <person name="Ezra D."/>
            <person name="Gonzalez J."/>
            <person name="Henrissat B."/>
            <person name="Kuo A."/>
            <person name="Liang C."/>
            <person name="Lipzen A."/>
            <person name="Lutzoni F."/>
            <person name="Magnuson J."/>
            <person name="Mondo S."/>
            <person name="Nolan M."/>
            <person name="Ohm R."/>
            <person name="Pangilinan J."/>
            <person name="Park H.-J."/>
            <person name="Ramirez L."/>
            <person name="Alfaro M."/>
            <person name="Sun H."/>
            <person name="Tritt A."/>
            <person name="Yoshinaga Y."/>
            <person name="Zwiers L.-H."/>
            <person name="Turgeon B."/>
            <person name="Goodwin S."/>
            <person name="Spatafora J."/>
            <person name="Crous P."/>
            <person name="Grigoriev I."/>
        </authorList>
    </citation>
    <scope>NUCLEOTIDE SEQUENCE</scope>
    <source>
        <strain evidence="3">CBS 675.92</strain>
    </source>
</reference>
<feature type="compositionally biased region" description="Polar residues" evidence="1">
    <location>
        <begin position="260"/>
        <end position="275"/>
    </location>
</feature>
<evidence type="ECO:0000256" key="2">
    <source>
        <dbReference type="SAM" id="SignalP"/>
    </source>
</evidence>
<gene>
    <name evidence="3" type="ORF">CC80DRAFT_548626</name>
</gene>
<feature type="signal peptide" evidence="2">
    <location>
        <begin position="1"/>
        <end position="19"/>
    </location>
</feature>
<accession>A0A6A5TV65</accession>
<feature type="chain" id="PRO_5025335854" evidence="2">
    <location>
        <begin position="20"/>
        <end position="315"/>
    </location>
</feature>
<keyword evidence="4" id="KW-1185">Reference proteome</keyword>
<organism evidence="3 4">
    <name type="scientific">Byssothecium circinans</name>
    <dbReference type="NCBI Taxonomy" id="147558"/>
    <lineage>
        <taxon>Eukaryota</taxon>
        <taxon>Fungi</taxon>
        <taxon>Dikarya</taxon>
        <taxon>Ascomycota</taxon>
        <taxon>Pezizomycotina</taxon>
        <taxon>Dothideomycetes</taxon>
        <taxon>Pleosporomycetidae</taxon>
        <taxon>Pleosporales</taxon>
        <taxon>Massarineae</taxon>
        <taxon>Massarinaceae</taxon>
        <taxon>Byssothecium</taxon>
    </lineage>
</organism>
<dbReference type="Proteomes" id="UP000800035">
    <property type="component" value="Unassembled WGS sequence"/>
</dbReference>
<sequence>MYFPKPYVFLPILTYAVLATSTSTNTSLPLPTNALAIRGAPEPPTCGRAYVTLDFGKPLLDSPTCSFLGEPMKNKIFGFIQLQNLYQEYRIERKECWCMFYWNKDDCEQKKNPAEGWKGKRLRNMFENRNFHQHKVKWYRCTSQPDNKVRPPDPPKTPPPPPPPQPAPPPPKPAPPPPKPAPPPTKPAPPPPPSSKSPSSAATPTPLPSTMPPSSATGHNSTSSSSSVVITSTPAPSSSRPSTTSSNSTTASTSSPTGSRMSNTTSGNASQTSKWNYPYPRPTTSLATRGLDSHSVEVLALVAFITLFSFVSFCF</sequence>
<dbReference type="PRINTS" id="PR01217">
    <property type="entry name" value="PRICHEXTENSN"/>
</dbReference>
<evidence type="ECO:0000313" key="3">
    <source>
        <dbReference type="EMBL" id="KAF1956328.1"/>
    </source>
</evidence>
<feature type="compositionally biased region" description="Low complexity" evidence="1">
    <location>
        <begin position="212"/>
        <end position="259"/>
    </location>
</feature>